<dbReference type="GO" id="GO:0034832">
    <property type="term" value="F:geranial dehydrogenase activity"/>
    <property type="evidence" value="ECO:0007669"/>
    <property type="project" value="UniProtKB-EC"/>
</dbReference>
<dbReference type="InterPro" id="IPR016163">
    <property type="entry name" value="Ald_DH_C"/>
</dbReference>
<dbReference type="Proteomes" id="UP000071641">
    <property type="component" value="Unassembled WGS sequence"/>
</dbReference>
<dbReference type="EMBL" id="FIZX01000002">
    <property type="protein sequence ID" value="CZF81619.1"/>
    <property type="molecule type" value="Genomic_DNA"/>
</dbReference>
<proteinExistence type="inferred from homology"/>
<dbReference type="InterPro" id="IPR015590">
    <property type="entry name" value="Aldehyde_DH_dom"/>
</dbReference>
<dbReference type="InterPro" id="IPR016161">
    <property type="entry name" value="Ald_DH/histidinol_DH"/>
</dbReference>
<dbReference type="PANTHER" id="PTHR42804">
    <property type="entry name" value="ALDEHYDE DEHYDROGENASE"/>
    <property type="match status" value="1"/>
</dbReference>
<reference evidence="6" key="1">
    <citation type="submission" date="2016-02" db="EMBL/GenBank/DDBJ databases">
        <authorList>
            <person name="Rodrigo-Torres Lidia"/>
            <person name="Arahal R.David."/>
        </authorList>
    </citation>
    <scope>NUCLEOTIDE SEQUENCE [LARGE SCALE GENOMIC DNA]</scope>
    <source>
        <strain evidence="6">CECT 9029</strain>
    </source>
</reference>
<keyword evidence="6" id="KW-1185">Reference proteome</keyword>
<dbReference type="Gene3D" id="3.40.605.10">
    <property type="entry name" value="Aldehyde Dehydrogenase, Chain A, domain 1"/>
    <property type="match status" value="1"/>
</dbReference>
<comment type="similarity">
    <text evidence="1">Belongs to the aldehyde dehydrogenase family.</text>
</comment>
<dbReference type="Gene3D" id="3.40.309.10">
    <property type="entry name" value="Aldehyde Dehydrogenase, Chain A, domain 2"/>
    <property type="match status" value="1"/>
</dbReference>
<keyword evidence="2 5" id="KW-0560">Oxidoreductase</keyword>
<sequence length="79" mass="8220">MSNQAANDSSSGLGGSDWSSDTQAAANVAKRLECGSVWINRHGMIQPNAPFGGVKSSGLGVEFGEEGLAEYTDIQVVFN</sequence>
<organism evidence="5 6">
    <name type="scientific">Grimontia celer</name>
    <dbReference type="NCBI Taxonomy" id="1796497"/>
    <lineage>
        <taxon>Bacteria</taxon>
        <taxon>Pseudomonadati</taxon>
        <taxon>Pseudomonadota</taxon>
        <taxon>Gammaproteobacteria</taxon>
        <taxon>Vibrionales</taxon>
        <taxon>Vibrionaceae</taxon>
        <taxon>Grimontia</taxon>
    </lineage>
</organism>
<gene>
    <name evidence="5" type="primary">geoB</name>
    <name evidence="5" type="ORF">GCE9029_02722</name>
</gene>
<evidence type="ECO:0000256" key="1">
    <source>
        <dbReference type="ARBA" id="ARBA00009986"/>
    </source>
</evidence>
<dbReference type="Pfam" id="PF00171">
    <property type="entry name" value="Aldedh"/>
    <property type="match status" value="1"/>
</dbReference>
<feature type="domain" description="Aldehyde dehydrogenase" evidence="4">
    <location>
        <begin position="4"/>
        <end position="77"/>
    </location>
</feature>
<protein>
    <submittedName>
        <fullName evidence="5">Geranial dehydrogenase</fullName>
        <ecNumber evidence="5">1.2.1.86</ecNumber>
    </submittedName>
</protein>
<dbReference type="EC" id="1.2.1.86" evidence="5"/>
<name>A0A128F4C7_9GAMM</name>
<dbReference type="SUPFAM" id="SSF53720">
    <property type="entry name" value="ALDH-like"/>
    <property type="match status" value="1"/>
</dbReference>
<feature type="region of interest" description="Disordered" evidence="3">
    <location>
        <begin position="1"/>
        <end position="20"/>
    </location>
</feature>
<accession>A0A128F4C7</accession>
<dbReference type="PANTHER" id="PTHR42804:SF1">
    <property type="entry name" value="ALDEHYDE DEHYDROGENASE-RELATED"/>
    <property type="match status" value="1"/>
</dbReference>
<dbReference type="STRING" id="1796497.GCE9029_02722"/>
<evidence type="ECO:0000256" key="2">
    <source>
        <dbReference type="ARBA" id="ARBA00023002"/>
    </source>
</evidence>
<evidence type="ECO:0000259" key="4">
    <source>
        <dbReference type="Pfam" id="PF00171"/>
    </source>
</evidence>
<evidence type="ECO:0000256" key="3">
    <source>
        <dbReference type="SAM" id="MobiDB-lite"/>
    </source>
</evidence>
<dbReference type="InterPro" id="IPR016162">
    <property type="entry name" value="Ald_DH_N"/>
</dbReference>
<evidence type="ECO:0000313" key="5">
    <source>
        <dbReference type="EMBL" id="CZF81619.1"/>
    </source>
</evidence>
<dbReference type="RefSeq" id="WP_062663756.1">
    <property type="nucleotide sequence ID" value="NZ_FIZX01000002.1"/>
</dbReference>
<evidence type="ECO:0000313" key="6">
    <source>
        <dbReference type="Proteomes" id="UP000071641"/>
    </source>
</evidence>
<feature type="compositionally biased region" description="Low complexity" evidence="3">
    <location>
        <begin position="8"/>
        <end position="20"/>
    </location>
</feature>
<dbReference type="AlphaFoldDB" id="A0A128F4C7"/>